<feature type="signal peptide" evidence="11">
    <location>
        <begin position="1"/>
        <end position="23"/>
    </location>
</feature>
<dbReference type="InterPro" id="IPR035595">
    <property type="entry name" value="UDP_glycos_trans_CS"/>
</dbReference>
<dbReference type="OrthoDB" id="5835829at2759"/>
<evidence type="ECO:0000256" key="7">
    <source>
        <dbReference type="ARBA" id="ARBA00022989"/>
    </source>
</evidence>
<reference evidence="12" key="1">
    <citation type="submission" date="2007-07" db="EMBL/GenBank/DDBJ databases">
        <title>PCAP assembly of the Caenorhabditis remanei genome.</title>
        <authorList>
            <consortium name="The Caenorhabditis remanei Sequencing Consortium"/>
            <person name="Wilson R.K."/>
        </authorList>
    </citation>
    <scope>NUCLEOTIDE SEQUENCE [LARGE SCALE GENOMIC DNA]</scope>
    <source>
        <strain evidence="12">PB4641</strain>
    </source>
</reference>
<evidence type="ECO:0000256" key="5">
    <source>
        <dbReference type="ARBA" id="ARBA00022692"/>
    </source>
</evidence>
<evidence type="ECO:0000256" key="9">
    <source>
        <dbReference type="ARBA" id="ARBA00047475"/>
    </source>
</evidence>
<evidence type="ECO:0000313" key="13">
    <source>
        <dbReference type="Proteomes" id="UP000008281"/>
    </source>
</evidence>
<protein>
    <recommendedName>
        <fullName evidence="11">UDP-glucuronosyltransferase</fullName>
        <ecNumber evidence="11">2.4.1.17</ecNumber>
    </recommendedName>
</protein>
<dbReference type="PROSITE" id="PS00375">
    <property type="entry name" value="UDPGT"/>
    <property type="match status" value="1"/>
</dbReference>
<evidence type="ECO:0000256" key="11">
    <source>
        <dbReference type="RuleBase" id="RU362059"/>
    </source>
</evidence>
<keyword evidence="5 11" id="KW-0812">Transmembrane</keyword>
<feature type="transmembrane region" description="Helical" evidence="11">
    <location>
        <begin position="508"/>
        <end position="526"/>
    </location>
</feature>
<dbReference type="PANTHER" id="PTHR48043">
    <property type="entry name" value="EG:EG0003.4 PROTEIN-RELATED"/>
    <property type="match status" value="1"/>
</dbReference>
<dbReference type="InterPro" id="IPR050271">
    <property type="entry name" value="UDP-glycosyltransferase"/>
</dbReference>
<dbReference type="GO" id="GO:0015020">
    <property type="term" value="F:glucuronosyltransferase activity"/>
    <property type="evidence" value="ECO:0007669"/>
    <property type="project" value="UniProtKB-EC"/>
</dbReference>
<dbReference type="PANTHER" id="PTHR48043:SF109">
    <property type="entry name" value="UDP-GLUCURONOSYLTRANSFERASE UGT-50-RELATED"/>
    <property type="match status" value="1"/>
</dbReference>
<evidence type="ECO:0000256" key="1">
    <source>
        <dbReference type="ARBA" id="ARBA00004167"/>
    </source>
</evidence>
<evidence type="ECO:0000256" key="10">
    <source>
        <dbReference type="RuleBase" id="RU003718"/>
    </source>
</evidence>
<proteinExistence type="inferred from homology"/>
<organism evidence="13">
    <name type="scientific">Caenorhabditis remanei</name>
    <name type="common">Caenorhabditis vulgaris</name>
    <dbReference type="NCBI Taxonomy" id="31234"/>
    <lineage>
        <taxon>Eukaryota</taxon>
        <taxon>Metazoa</taxon>
        <taxon>Ecdysozoa</taxon>
        <taxon>Nematoda</taxon>
        <taxon>Chromadorea</taxon>
        <taxon>Rhabditida</taxon>
        <taxon>Rhabditina</taxon>
        <taxon>Rhabditomorpha</taxon>
        <taxon>Rhabditoidea</taxon>
        <taxon>Rhabditidae</taxon>
        <taxon>Peloderinae</taxon>
        <taxon>Caenorhabditis</taxon>
    </lineage>
</organism>
<dbReference type="FunCoup" id="E3MVN9">
    <property type="interactions" value="158"/>
</dbReference>
<evidence type="ECO:0000256" key="3">
    <source>
        <dbReference type="ARBA" id="ARBA00022676"/>
    </source>
</evidence>
<dbReference type="Pfam" id="PF00201">
    <property type="entry name" value="UDPGT"/>
    <property type="match status" value="1"/>
</dbReference>
<dbReference type="Gene3D" id="3.40.50.2000">
    <property type="entry name" value="Glycogen Phosphorylase B"/>
    <property type="match status" value="1"/>
</dbReference>
<dbReference type="HOGENOM" id="CLU_012949_1_3_1"/>
<evidence type="ECO:0000256" key="2">
    <source>
        <dbReference type="ARBA" id="ARBA00009995"/>
    </source>
</evidence>
<keyword evidence="4 10" id="KW-0808">Transferase</keyword>
<dbReference type="Proteomes" id="UP000008281">
    <property type="component" value="Unassembled WGS sequence"/>
</dbReference>
<accession>E3MVN9</accession>
<feature type="chain" id="PRO_5005127882" description="UDP-glucuronosyltransferase" evidence="11">
    <location>
        <begin position="24"/>
        <end position="535"/>
    </location>
</feature>
<dbReference type="EC" id="2.4.1.17" evidence="11"/>
<comment type="catalytic activity">
    <reaction evidence="9 11">
        <text>glucuronate acceptor + UDP-alpha-D-glucuronate = acceptor beta-D-glucuronoside + UDP + H(+)</text>
        <dbReference type="Rhea" id="RHEA:21032"/>
        <dbReference type="ChEBI" id="CHEBI:15378"/>
        <dbReference type="ChEBI" id="CHEBI:58052"/>
        <dbReference type="ChEBI" id="CHEBI:58223"/>
        <dbReference type="ChEBI" id="CHEBI:132367"/>
        <dbReference type="ChEBI" id="CHEBI:132368"/>
        <dbReference type="EC" id="2.4.1.17"/>
    </reaction>
</comment>
<dbReference type="eggNOG" id="KOG1192">
    <property type="taxonomic scope" value="Eukaryota"/>
</dbReference>
<sequence length="535" mass="61726">MRRATGVFYCLALLLHGCLIVDAAKILVYCPSISKSHILLCAKYADLLHNAAHDTVLFIPSYSTPLDNFDGAKHAKVWRLHNVTDAYDQKFDSLASVMEDSHIGFIDRLRYDVDFWMEMCEDYVRQIHRLQHLADYKFDLAMFNDIDPCTPAIVRYLNISKTVLLSSEAIMDKIAWDLGLPLLPSYVPSMEENPNHDRMSFFERMSNAYKYFQSIVVHYLQERRVLHIFQEHISPDFPAIREIIRNVSLVLVNTDEIFDISRAFSPKFVYVGMIGADNNVALPKHLDEYFSKGKLGSVFVSFGTVTPFQVLPHRIQLSIFNAIQKHPDYHFVLKTSSGGSFGKNLESISYLNITDDNTTAQLFCDVPNVDFVNWVPQNAILNHKNLKLFVSHGGMNSVLETMYYGVPMVIMPVFTDQFRNGKNVERRGAGRMVLRETVGNETFFDAIDEVLSDKRYQASAKRISQLMKNRPFKPEERVAKWINFVLEHDTAEHFHLESNSLSFIEHNHFDIVFMFLVLPVITIFVYRRFKSKSKQ</sequence>
<dbReference type="AlphaFoldDB" id="E3MVN9"/>
<name>E3MVN9_CAERE</name>
<keyword evidence="8 11" id="KW-0472">Membrane</keyword>
<comment type="subcellular location">
    <subcellularLocation>
        <location evidence="1 11">Membrane</location>
        <topology evidence="1 11">Single-pass membrane protein</topology>
    </subcellularLocation>
</comment>
<keyword evidence="6 11" id="KW-0732">Signal</keyword>
<dbReference type="SUPFAM" id="SSF53756">
    <property type="entry name" value="UDP-Glycosyltransferase/glycogen phosphorylase"/>
    <property type="match status" value="1"/>
</dbReference>
<evidence type="ECO:0000256" key="6">
    <source>
        <dbReference type="ARBA" id="ARBA00022729"/>
    </source>
</evidence>
<keyword evidence="3 10" id="KW-0328">Glycosyltransferase</keyword>
<dbReference type="InParanoid" id="E3MVN9"/>
<evidence type="ECO:0000256" key="8">
    <source>
        <dbReference type="ARBA" id="ARBA00023136"/>
    </source>
</evidence>
<dbReference type="OMA" id="IDPCNPA"/>
<dbReference type="FunFam" id="3.40.50.2000:FF:000021">
    <property type="entry name" value="UDP-glucuronosyltransferase"/>
    <property type="match status" value="1"/>
</dbReference>
<dbReference type="GO" id="GO:0016020">
    <property type="term" value="C:membrane"/>
    <property type="evidence" value="ECO:0007669"/>
    <property type="project" value="UniProtKB-SubCell"/>
</dbReference>
<comment type="similarity">
    <text evidence="2 10">Belongs to the UDP-glycosyltransferase family.</text>
</comment>
<evidence type="ECO:0000256" key="4">
    <source>
        <dbReference type="ARBA" id="ARBA00022679"/>
    </source>
</evidence>
<gene>
    <name evidence="12" type="primary">Cre-ugt-50</name>
    <name evidence="12" type="ORF">CRE_24120</name>
</gene>
<keyword evidence="7 11" id="KW-1133">Transmembrane helix</keyword>
<dbReference type="STRING" id="31234.E3MVN9"/>
<dbReference type="EMBL" id="DS268483">
    <property type="protein sequence ID" value="EFP10233.1"/>
    <property type="molecule type" value="Genomic_DNA"/>
</dbReference>
<keyword evidence="13" id="KW-1185">Reference proteome</keyword>
<dbReference type="InterPro" id="IPR002213">
    <property type="entry name" value="UDP_glucos_trans"/>
</dbReference>
<dbReference type="CDD" id="cd03784">
    <property type="entry name" value="GT1_Gtf-like"/>
    <property type="match status" value="1"/>
</dbReference>
<evidence type="ECO:0000313" key="12">
    <source>
        <dbReference type="EMBL" id="EFP10233.1"/>
    </source>
</evidence>